<dbReference type="GO" id="GO:0003700">
    <property type="term" value="F:DNA-binding transcription factor activity"/>
    <property type="evidence" value="ECO:0007669"/>
    <property type="project" value="InterPro"/>
</dbReference>
<proteinExistence type="predicted"/>
<dbReference type="PRINTS" id="PR00598">
    <property type="entry name" value="HTHMARR"/>
</dbReference>
<gene>
    <name evidence="5" type="ORF">GQ588_08350</name>
</gene>
<reference evidence="5 6" key="1">
    <citation type="submission" date="2019-12" db="EMBL/GenBank/DDBJ databases">
        <title>Sequence classification of anaerobic respiratory reductive dehalogenases: First we see many, then we see few.</title>
        <authorList>
            <person name="Molenda O."/>
            <person name="Puentes Jacome L.A."/>
            <person name="Cao X."/>
            <person name="Nesbo C.L."/>
            <person name="Tang S."/>
            <person name="Morson N."/>
            <person name="Patron J."/>
            <person name="Lomheim L."/>
            <person name="Wishart D.S."/>
            <person name="Edwards E.A."/>
        </authorList>
    </citation>
    <scope>NUCLEOTIDE SEQUENCE [LARGE SCALE GENOMIC DNA]</scope>
    <source>
        <strain evidence="5 6">12DCA</strain>
    </source>
</reference>
<dbReference type="SMART" id="SM00347">
    <property type="entry name" value="HTH_MARR"/>
    <property type="match status" value="1"/>
</dbReference>
<dbReference type="PANTHER" id="PTHR42756:SF1">
    <property type="entry name" value="TRANSCRIPTIONAL REPRESSOR OF EMRAB OPERON"/>
    <property type="match status" value="1"/>
</dbReference>
<evidence type="ECO:0000313" key="6">
    <source>
        <dbReference type="Proteomes" id="UP000430508"/>
    </source>
</evidence>
<dbReference type="PROSITE" id="PS50995">
    <property type="entry name" value="HTH_MARR_2"/>
    <property type="match status" value="1"/>
</dbReference>
<evidence type="ECO:0000256" key="3">
    <source>
        <dbReference type="ARBA" id="ARBA00023163"/>
    </source>
</evidence>
<dbReference type="PANTHER" id="PTHR42756">
    <property type="entry name" value="TRANSCRIPTIONAL REGULATOR, MARR"/>
    <property type="match status" value="1"/>
</dbReference>
<dbReference type="Gene3D" id="1.10.10.10">
    <property type="entry name" value="Winged helix-like DNA-binding domain superfamily/Winged helix DNA-binding domain"/>
    <property type="match status" value="1"/>
</dbReference>
<feature type="domain" description="HTH marR-type" evidence="4">
    <location>
        <begin position="1"/>
        <end position="132"/>
    </location>
</feature>
<dbReference type="GO" id="GO:0003677">
    <property type="term" value="F:DNA binding"/>
    <property type="evidence" value="ECO:0007669"/>
    <property type="project" value="UniProtKB-KW"/>
</dbReference>
<organism evidence="5 6">
    <name type="scientific">Dehalobacter restrictus</name>
    <dbReference type="NCBI Taxonomy" id="55583"/>
    <lineage>
        <taxon>Bacteria</taxon>
        <taxon>Bacillati</taxon>
        <taxon>Bacillota</taxon>
        <taxon>Clostridia</taxon>
        <taxon>Eubacteriales</taxon>
        <taxon>Desulfitobacteriaceae</taxon>
        <taxon>Dehalobacter</taxon>
    </lineage>
</organism>
<accession>A0A857DIT6</accession>
<evidence type="ECO:0000256" key="1">
    <source>
        <dbReference type="ARBA" id="ARBA00023015"/>
    </source>
</evidence>
<name>A0A857DIT6_9FIRM</name>
<evidence type="ECO:0000259" key="4">
    <source>
        <dbReference type="PROSITE" id="PS50995"/>
    </source>
</evidence>
<sequence length="144" mass="16801">MLLMKDLSVIFRFNRIYSMRRLSKYHLGHSEQEILMFLSKNDQVNQDMIATFFVIDKGAVAKSLSKLEKKGYVNRMINPENHREKIITLTPRGLEIMDNMQEILTDWHTAIYEGLDEEDIAQFQKIMSVIAANSMKAVNECEKI</sequence>
<dbReference type="Pfam" id="PF01047">
    <property type="entry name" value="MarR"/>
    <property type="match status" value="1"/>
</dbReference>
<dbReference type="InterPro" id="IPR036390">
    <property type="entry name" value="WH_DNA-bd_sf"/>
</dbReference>
<keyword evidence="2" id="KW-0238">DNA-binding</keyword>
<dbReference type="SUPFAM" id="SSF46785">
    <property type="entry name" value="Winged helix' DNA-binding domain"/>
    <property type="match status" value="1"/>
</dbReference>
<protein>
    <submittedName>
        <fullName evidence="5">MarR family transcriptional regulator</fullName>
    </submittedName>
</protein>
<keyword evidence="3" id="KW-0804">Transcription</keyword>
<dbReference type="AlphaFoldDB" id="A0A857DIT6"/>
<dbReference type="EMBL" id="CP046996">
    <property type="protein sequence ID" value="QHA00641.1"/>
    <property type="molecule type" value="Genomic_DNA"/>
</dbReference>
<evidence type="ECO:0000313" key="5">
    <source>
        <dbReference type="EMBL" id="QHA00641.1"/>
    </source>
</evidence>
<evidence type="ECO:0000256" key="2">
    <source>
        <dbReference type="ARBA" id="ARBA00023125"/>
    </source>
</evidence>
<dbReference type="InterPro" id="IPR036388">
    <property type="entry name" value="WH-like_DNA-bd_sf"/>
</dbReference>
<keyword evidence="1" id="KW-0805">Transcription regulation</keyword>
<dbReference type="InterPro" id="IPR000835">
    <property type="entry name" value="HTH_MarR-typ"/>
</dbReference>
<dbReference type="Proteomes" id="UP000430508">
    <property type="component" value="Chromosome"/>
</dbReference>